<comment type="similarity">
    <text evidence="1">In the C-terminal section; belongs to the transposase 35 family.</text>
</comment>
<sequence>ILRNGAVKFRQAYSRFFQKLGGRPKIKKKSGRQAVWITDELFQFVPLTDKTGEIASYQLSLGTKKFPVGVIPYVAHRPHAIPSSIHIAVEGGRWWLSFAAEDPTVTIPGKDGDAATERIAEDLRHLAADQLAERTLGGDRGIAKPLMTSNGRCFDLLPIQKARIRKTRRQRKRWQRRAARRQKGSKNQQKAYRKVARYHQYEKNVRYEYAHQTSHALVVNAAYDLYVFEDLPIQPMTKRPKAKKDAAGHFLPNGRAAKAGLNRAILGSAWGEVVTFTRYKALRHHKLVITVPPQHSSQECAECTFTAPDNRPSQAAFVCQRCGH</sequence>
<dbReference type="InterPro" id="IPR010095">
    <property type="entry name" value="Cas12f1-like_TNB"/>
</dbReference>
<feature type="non-terminal residue" evidence="8">
    <location>
        <position position="324"/>
    </location>
</feature>
<feature type="domain" description="Probable transposase IS891/IS1136/IS1341" evidence="6">
    <location>
        <begin position="160"/>
        <end position="237"/>
    </location>
</feature>
<dbReference type="AlphaFoldDB" id="A0A4Y8P6A9"/>
<dbReference type="GO" id="GO:0003677">
    <property type="term" value="F:DNA binding"/>
    <property type="evidence" value="ECO:0007669"/>
    <property type="project" value="UniProtKB-KW"/>
</dbReference>
<gene>
    <name evidence="8" type="ORF">A7Q10_10390</name>
</gene>
<feature type="region of interest" description="Disordered" evidence="5">
    <location>
        <begin position="165"/>
        <end position="193"/>
    </location>
</feature>
<keyword evidence="9" id="KW-1185">Reference proteome</keyword>
<dbReference type="InterPro" id="IPR001959">
    <property type="entry name" value="Transposase"/>
</dbReference>
<name>A0A4Y8P6A9_9BACT</name>
<dbReference type="OrthoDB" id="448372at2"/>
<keyword evidence="2" id="KW-0815">Transposition</keyword>
<evidence type="ECO:0008006" key="10">
    <source>
        <dbReference type="Google" id="ProtNLM"/>
    </source>
</evidence>
<dbReference type="GO" id="GO:0032196">
    <property type="term" value="P:transposition"/>
    <property type="evidence" value="ECO:0007669"/>
    <property type="project" value="UniProtKB-KW"/>
</dbReference>
<dbReference type="NCBIfam" id="NF040570">
    <property type="entry name" value="guided_TnpB"/>
    <property type="match status" value="1"/>
</dbReference>
<evidence type="ECO:0000313" key="9">
    <source>
        <dbReference type="Proteomes" id="UP000297713"/>
    </source>
</evidence>
<evidence type="ECO:0000256" key="3">
    <source>
        <dbReference type="ARBA" id="ARBA00023125"/>
    </source>
</evidence>
<feature type="domain" description="Cas12f1-like TNB" evidence="7">
    <location>
        <begin position="270"/>
        <end position="324"/>
    </location>
</feature>
<dbReference type="Pfam" id="PF01385">
    <property type="entry name" value="OrfB_IS605"/>
    <property type="match status" value="1"/>
</dbReference>
<keyword evidence="3" id="KW-0238">DNA-binding</keyword>
<evidence type="ECO:0000256" key="2">
    <source>
        <dbReference type="ARBA" id="ARBA00022578"/>
    </source>
</evidence>
<evidence type="ECO:0000256" key="1">
    <source>
        <dbReference type="ARBA" id="ARBA00008761"/>
    </source>
</evidence>
<organism evidence="8 9">
    <name type="scientific">Methylacidiphilum caldifontis</name>
    <dbReference type="NCBI Taxonomy" id="2795386"/>
    <lineage>
        <taxon>Bacteria</taxon>
        <taxon>Pseudomonadati</taxon>
        <taxon>Verrucomicrobiota</taxon>
        <taxon>Methylacidiphilae</taxon>
        <taxon>Methylacidiphilales</taxon>
        <taxon>Methylacidiphilaceae</taxon>
        <taxon>Methylacidiphilum (ex Ratnadevi et al. 2023)</taxon>
    </lineage>
</organism>
<feature type="compositionally biased region" description="Basic residues" evidence="5">
    <location>
        <begin position="165"/>
        <end position="184"/>
    </location>
</feature>
<comment type="caution">
    <text evidence="8">The sequence shown here is derived from an EMBL/GenBank/DDBJ whole genome shotgun (WGS) entry which is preliminary data.</text>
</comment>
<protein>
    <recommendedName>
        <fullName evidence="10">Transposase</fullName>
    </recommendedName>
</protein>
<dbReference type="EMBL" id="LXQC01000212">
    <property type="protein sequence ID" value="TFE65635.1"/>
    <property type="molecule type" value="Genomic_DNA"/>
</dbReference>
<feature type="non-terminal residue" evidence="8">
    <location>
        <position position="1"/>
    </location>
</feature>
<accession>A0A4Y8P6A9</accession>
<evidence type="ECO:0000256" key="5">
    <source>
        <dbReference type="SAM" id="MobiDB-lite"/>
    </source>
</evidence>
<dbReference type="Pfam" id="PF07282">
    <property type="entry name" value="Cas12f1-like_TNB"/>
    <property type="match status" value="1"/>
</dbReference>
<reference evidence="8 9" key="1">
    <citation type="submission" date="2016-05" db="EMBL/GenBank/DDBJ databases">
        <title>Diversity and Homogeneity among Thermoacidophilic Verrucomicrobia Methanotrophs Linked with Geographical Origin.</title>
        <authorList>
            <person name="Erikstad H.-A."/>
            <person name="Smestad N.B."/>
            <person name="Ceballos R.M."/>
            <person name="Birkeland N.-K."/>
        </authorList>
    </citation>
    <scope>NUCLEOTIDE SEQUENCE [LARGE SCALE GENOMIC DNA]</scope>
    <source>
        <strain evidence="8 9">Phi</strain>
    </source>
</reference>
<evidence type="ECO:0000259" key="7">
    <source>
        <dbReference type="Pfam" id="PF07282"/>
    </source>
</evidence>
<keyword evidence="4" id="KW-0233">DNA recombination</keyword>
<dbReference type="GO" id="GO:0006310">
    <property type="term" value="P:DNA recombination"/>
    <property type="evidence" value="ECO:0007669"/>
    <property type="project" value="UniProtKB-KW"/>
</dbReference>
<evidence type="ECO:0000259" key="6">
    <source>
        <dbReference type="Pfam" id="PF01385"/>
    </source>
</evidence>
<evidence type="ECO:0000256" key="4">
    <source>
        <dbReference type="ARBA" id="ARBA00023172"/>
    </source>
</evidence>
<dbReference type="Proteomes" id="UP000297713">
    <property type="component" value="Unassembled WGS sequence"/>
</dbReference>
<proteinExistence type="inferred from homology"/>
<evidence type="ECO:0000313" key="8">
    <source>
        <dbReference type="EMBL" id="TFE65635.1"/>
    </source>
</evidence>